<evidence type="ECO:0000256" key="2">
    <source>
        <dbReference type="PROSITE-ProRule" id="PRU00059"/>
    </source>
</evidence>
<dbReference type="GO" id="GO:0005886">
    <property type="term" value="C:plasma membrane"/>
    <property type="evidence" value="ECO:0007669"/>
    <property type="project" value="TreeGrafter"/>
</dbReference>
<dbReference type="InterPro" id="IPR000859">
    <property type="entry name" value="CUB_dom"/>
</dbReference>
<feature type="transmembrane region" description="Helical" evidence="3">
    <location>
        <begin position="371"/>
        <end position="391"/>
    </location>
</feature>
<feature type="transmembrane region" description="Helical" evidence="3">
    <location>
        <begin position="341"/>
        <end position="359"/>
    </location>
</feature>
<evidence type="ECO:0000313" key="5">
    <source>
        <dbReference type="EMBL" id="RTG82314.1"/>
    </source>
</evidence>
<feature type="domain" description="CUB" evidence="4">
    <location>
        <begin position="389"/>
        <end position="445"/>
    </location>
</feature>
<dbReference type="PROSITE" id="PS01180">
    <property type="entry name" value="CUB"/>
    <property type="match status" value="1"/>
</dbReference>
<dbReference type="InterPro" id="IPR035914">
    <property type="entry name" value="Sperma_CUB_dom_sf"/>
</dbReference>
<dbReference type="Pfam" id="PF00431">
    <property type="entry name" value="CUB"/>
    <property type="match status" value="1"/>
</dbReference>
<dbReference type="PANTHER" id="PTHR47537">
    <property type="entry name" value="CUBILIN"/>
    <property type="match status" value="1"/>
</dbReference>
<comment type="caution">
    <text evidence="2">Lacks conserved residue(s) required for the propagation of feature annotation.</text>
</comment>
<dbReference type="AlphaFoldDB" id="A0A430Q3T4"/>
<sequence length="445" mass="51177">MFNNKFEVQRVYIYFITDHITSTNELGFMLSYEYSTKNDYTENNNKLFLIRKDLSDKVDDDTCQFTITSYGKESNGFLHIPNNLIRTRKPSELNNCKWKLEGGYGQRIQIRFVRRLDNSQQIHQFQRSQITSSEVNDIVSNYTSDFIQYDREFGGSIYRQKHQPDMNDIHEIKSSFLNSLKCPTSMTLELINYRADVSTTNNDINRLLNNRLNPNFVSQQSYSLLNLNAISTTQLTSPLITTDPIETVPLDPVRLCAGDFMTYSPASKGFMSGNIPRLDIILKIKQSRNGTNINNDNNSDNNSRNMKQNFRSIQHSDLGYDVQYKFVTGEKIGYHFLRETNMLIIVSIIILIFLSPNIVSGKNVTGKIMVLQLLLGINGSQCFVLFTGCFFEFNRSQSITGNFSSPNYPGLYPIDIICEYRFSGLNVRRIDIAFLEFDVESTSKT</sequence>
<keyword evidence="1" id="KW-1015">Disulfide bond</keyword>
<dbReference type="STRING" id="6184.A0A430Q3T4"/>
<dbReference type="InterPro" id="IPR053207">
    <property type="entry name" value="Non-NMDA_GluR_Accessory"/>
</dbReference>
<name>A0A430Q3T4_SCHBO</name>
<comment type="caution">
    <text evidence="5">The sequence shown here is derived from an EMBL/GenBank/DDBJ whole genome shotgun (WGS) entry which is preliminary data.</text>
</comment>
<gene>
    <name evidence="5" type="ORF">DC041_0011874</name>
</gene>
<proteinExistence type="predicted"/>
<keyword evidence="3" id="KW-0812">Transmembrane</keyword>
<dbReference type="EMBL" id="QMKO01002886">
    <property type="protein sequence ID" value="RTG82314.1"/>
    <property type="molecule type" value="Genomic_DNA"/>
</dbReference>
<evidence type="ECO:0000256" key="1">
    <source>
        <dbReference type="ARBA" id="ARBA00023157"/>
    </source>
</evidence>
<organism evidence="5 6">
    <name type="scientific">Schistosoma bovis</name>
    <name type="common">Blood fluke</name>
    <dbReference type="NCBI Taxonomy" id="6184"/>
    <lineage>
        <taxon>Eukaryota</taxon>
        <taxon>Metazoa</taxon>
        <taxon>Spiralia</taxon>
        <taxon>Lophotrochozoa</taxon>
        <taxon>Platyhelminthes</taxon>
        <taxon>Trematoda</taxon>
        <taxon>Digenea</taxon>
        <taxon>Strigeidida</taxon>
        <taxon>Schistosomatoidea</taxon>
        <taxon>Schistosomatidae</taxon>
        <taxon>Schistosoma</taxon>
    </lineage>
</organism>
<keyword evidence="3" id="KW-1133">Transmembrane helix</keyword>
<accession>A0A430Q3T4</accession>
<dbReference type="SUPFAM" id="SSF49854">
    <property type="entry name" value="Spermadhesin, CUB domain"/>
    <property type="match status" value="1"/>
</dbReference>
<keyword evidence="3" id="KW-0472">Membrane</keyword>
<evidence type="ECO:0000259" key="4">
    <source>
        <dbReference type="PROSITE" id="PS01180"/>
    </source>
</evidence>
<evidence type="ECO:0000313" key="6">
    <source>
        <dbReference type="Proteomes" id="UP000290809"/>
    </source>
</evidence>
<evidence type="ECO:0000256" key="3">
    <source>
        <dbReference type="SAM" id="Phobius"/>
    </source>
</evidence>
<protein>
    <recommendedName>
        <fullName evidence="4">CUB domain-containing protein</fullName>
    </recommendedName>
</protein>
<dbReference type="Proteomes" id="UP000290809">
    <property type="component" value="Unassembled WGS sequence"/>
</dbReference>
<reference evidence="5 6" key="1">
    <citation type="journal article" date="2019" name="PLoS Pathog.">
        <title>Genome sequence of the bovine parasite Schistosoma bovis Tanzania.</title>
        <authorList>
            <person name="Oey H."/>
            <person name="Zakrzewski M."/>
            <person name="Gobert G."/>
            <person name="Gravermann K."/>
            <person name="Stoye J."/>
            <person name="Jones M."/>
            <person name="Mcmanus D."/>
            <person name="Krause L."/>
        </authorList>
    </citation>
    <scope>NUCLEOTIDE SEQUENCE [LARGE SCALE GENOMIC DNA]</scope>
    <source>
        <strain evidence="5 6">TAN1997</strain>
    </source>
</reference>
<dbReference type="PANTHER" id="PTHR47537:SF2">
    <property type="entry name" value="CUBILIN"/>
    <property type="match status" value="1"/>
</dbReference>
<keyword evidence="6" id="KW-1185">Reference proteome</keyword>
<dbReference type="Gene3D" id="2.60.120.290">
    <property type="entry name" value="Spermadhesin, CUB domain"/>
    <property type="match status" value="1"/>
</dbReference>